<evidence type="ECO:0000256" key="1">
    <source>
        <dbReference type="ARBA" id="ARBA00001946"/>
    </source>
</evidence>
<comment type="similarity">
    <text evidence="2">Belongs to the Nudix hydrolase family.</text>
</comment>
<comment type="catalytic activity">
    <reaction evidence="11">
        <text>8-oxo-GTP + H2O = 8-oxo-GMP + diphosphate + H(+)</text>
        <dbReference type="Rhea" id="RHEA:67616"/>
        <dbReference type="ChEBI" id="CHEBI:15377"/>
        <dbReference type="ChEBI" id="CHEBI:15378"/>
        <dbReference type="ChEBI" id="CHEBI:33019"/>
        <dbReference type="ChEBI" id="CHEBI:143553"/>
        <dbReference type="ChEBI" id="CHEBI:145694"/>
    </reaction>
</comment>
<evidence type="ECO:0000256" key="13">
    <source>
        <dbReference type="ARBA" id="ARBA00040794"/>
    </source>
</evidence>
<evidence type="ECO:0000256" key="8">
    <source>
        <dbReference type="ARBA" id="ARBA00022842"/>
    </source>
</evidence>
<dbReference type="InterPro" id="IPR000086">
    <property type="entry name" value="NUDIX_hydrolase_dom"/>
</dbReference>
<reference evidence="18 19" key="1">
    <citation type="submission" date="2019-11" db="EMBL/GenBank/DDBJ databases">
        <authorList>
            <person name="Zheng R.K."/>
            <person name="Sun C.M."/>
        </authorList>
    </citation>
    <scope>NUCLEOTIDE SEQUENCE [LARGE SCALE GENOMIC DNA]</scope>
    <source>
        <strain evidence="18 19">WC007</strain>
    </source>
</reference>
<evidence type="ECO:0000256" key="5">
    <source>
        <dbReference type="ARBA" id="ARBA00022723"/>
    </source>
</evidence>
<sequence>MIEVTCAILLFENKFLITQRSAEAEHPLSWEFPGGKIKTGESPEDCILREINEELEKEIEILEKLKSIPFDYGFKKIKLIPFLCSTTSIQLKLKEHIQAKWIQLEDISDFDLLDADKKLIQHPVNKAILEKYSGKQMDKTR</sequence>
<proteinExistence type="inferred from homology"/>
<evidence type="ECO:0000259" key="17">
    <source>
        <dbReference type="PROSITE" id="PS51462"/>
    </source>
</evidence>
<dbReference type="SUPFAM" id="SSF55811">
    <property type="entry name" value="Nudix"/>
    <property type="match status" value="1"/>
</dbReference>
<dbReference type="GO" id="GO:0006260">
    <property type="term" value="P:DNA replication"/>
    <property type="evidence" value="ECO:0007669"/>
    <property type="project" value="UniProtKB-KW"/>
</dbReference>
<keyword evidence="4" id="KW-0235">DNA replication</keyword>
<evidence type="ECO:0000313" key="19">
    <source>
        <dbReference type="Proteomes" id="UP000428260"/>
    </source>
</evidence>
<keyword evidence="5" id="KW-0479">Metal-binding</keyword>
<dbReference type="InterPro" id="IPR047127">
    <property type="entry name" value="MutT-like"/>
</dbReference>
<dbReference type="EMBL" id="CP046401">
    <property type="protein sequence ID" value="QGY43688.1"/>
    <property type="molecule type" value="Genomic_DNA"/>
</dbReference>
<dbReference type="InterPro" id="IPR015797">
    <property type="entry name" value="NUDIX_hydrolase-like_dom_sf"/>
</dbReference>
<evidence type="ECO:0000256" key="7">
    <source>
        <dbReference type="ARBA" id="ARBA00022801"/>
    </source>
</evidence>
<evidence type="ECO:0000256" key="9">
    <source>
        <dbReference type="ARBA" id="ARBA00023204"/>
    </source>
</evidence>
<dbReference type="GO" id="GO:0044716">
    <property type="term" value="F:8-oxo-GDP phosphatase activity"/>
    <property type="evidence" value="ECO:0007669"/>
    <property type="project" value="TreeGrafter"/>
</dbReference>
<dbReference type="GO" id="GO:0046872">
    <property type="term" value="F:metal ion binding"/>
    <property type="evidence" value="ECO:0007669"/>
    <property type="project" value="UniProtKB-KW"/>
</dbReference>
<dbReference type="PRINTS" id="PR00502">
    <property type="entry name" value="NUDIXFAMILY"/>
</dbReference>
<dbReference type="EC" id="3.6.1.55" evidence="12"/>
<evidence type="ECO:0000256" key="6">
    <source>
        <dbReference type="ARBA" id="ARBA00022763"/>
    </source>
</evidence>
<dbReference type="PANTHER" id="PTHR47707:SF1">
    <property type="entry name" value="NUDIX HYDROLASE FAMILY PROTEIN"/>
    <property type="match status" value="1"/>
</dbReference>
<dbReference type="PROSITE" id="PS51462">
    <property type="entry name" value="NUDIX"/>
    <property type="match status" value="1"/>
</dbReference>
<comment type="cofactor">
    <cofactor evidence="1">
        <name>Mg(2+)</name>
        <dbReference type="ChEBI" id="CHEBI:18420"/>
    </cofactor>
</comment>
<evidence type="ECO:0000256" key="16">
    <source>
        <dbReference type="ARBA" id="ARBA00042798"/>
    </source>
</evidence>
<keyword evidence="9" id="KW-0234">DNA repair</keyword>
<keyword evidence="7" id="KW-0378">Hydrolase</keyword>
<dbReference type="RefSeq" id="WP_158865066.1">
    <property type="nucleotide sequence ID" value="NZ_CP046401.1"/>
</dbReference>
<dbReference type="Gene3D" id="3.90.79.10">
    <property type="entry name" value="Nucleoside Triphosphate Pyrophosphohydrolase"/>
    <property type="match status" value="1"/>
</dbReference>
<evidence type="ECO:0000256" key="10">
    <source>
        <dbReference type="ARBA" id="ARBA00035861"/>
    </source>
</evidence>
<evidence type="ECO:0000256" key="15">
    <source>
        <dbReference type="ARBA" id="ARBA00041979"/>
    </source>
</evidence>
<dbReference type="Proteomes" id="UP000428260">
    <property type="component" value="Chromosome"/>
</dbReference>
<evidence type="ECO:0000256" key="4">
    <source>
        <dbReference type="ARBA" id="ARBA00022705"/>
    </source>
</evidence>
<evidence type="ECO:0000256" key="14">
    <source>
        <dbReference type="ARBA" id="ARBA00041592"/>
    </source>
</evidence>
<keyword evidence="6" id="KW-0227">DNA damage</keyword>
<organism evidence="18 19">
    <name type="scientific">Maribellus comscasis</name>
    <dbReference type="NCBI Taxonomy" id="2681766"/>
    <lineage>
        <taxon>Bacteria</taxon>
        <taxon>Pseudomonadati</taxon>
        <taxon>Bacteroidota</taxon>
        <taxon>Bacteroidia</taxon>
        <taxon>Marinilabiliales</taxon>
        <taxon>Prolixibacteraceae</taxon>
        <taxon>Maribellus</taxon>
    </lineage>
</organism>
<keyword evidence="3" id="KW-0515">Mutator protein</keyword>
<keyword evidence="19" id="KW-1185">Reference proteome</keyword>
<dbReference type="GO" id="GO:0035539">
    <property type="term" value="F:8-oxo-7,8-dihydrodeoxyguanosine triphosphate pyrophosphatase activity"/>
    <property type="evidence" value="ECO:0007669"/>
    <property type="project" value="UniProtKB-EC"/>
</dbReference>
<keyword evidence="8" id="KW-0460">Magnesium</keyword>
<evidence type="ECO:0000256" key="12">
    <source>
        <dbReference type="ARBA" id="ARBA00038905"/>
    </source>
</evidence>
<dbReference type="Pfam" id="PF00293">
    <property type="entry name" value="NUDIX"/>
    <property type="match status" value="1"/>
</dbReference>
<accession>A0A6I6JRJ7</accession>
<dbReference type="KEGG" id="mcos:GM418_08465"/>
<evidence type="ECO:0000313" key="18">
    <source>
        <dbReference type="EMBL" id="QGY43688.1"/>
    </source>
</evidence>
<dbReference type="AlphaFoldDB" id="A0A6I6JRJ7"/>
<evidence type="ECO:0000256" key="2">
    <source>
        <dbReference type="ARBA" id="ARBA00005582"/>
    </source>
</evidence>
<dbReference type="InterPro" id="IPR020476">
    <property type="entry name" value="Nudix_hydrolase"/>
</dbReference>
<feature type="domain" description="Nudix hydrolase" evidence="17">
    <location>
        <begin position="1"/>
        <end position="126"/>
    </location>
</feature>
<evidence type="ECO:0000256" key="11">
    <source>
        <dbReference type="ARBA" id="ARBA00036904"/>
    </source>
</evidence>
<comment type="catalytic activity">
    <reaction evidence="10">
        <text>8-oxo-dGTP + H2O = 8-oxo-dGMP + diphosphate + H(+)</text>
        <dbReference type="Rhea" id="RHEA:31575"/>
        <dbReference type="ChEBI" id="CHEBI:15377"/>
        <dbReference type="ChEBI" id="CHEBI:15378"/>
        <dbReference type="ChEBI" id="CHEBI:33019"/>
        <dbReference type="ChEBI" id="CHEBI:63224"/>
        <dbReference type="ChEBI" id="CHEBI:77896"/>
        <dbReference type="EC" id="3.6.1.55"/>
    </reaction>
</comment>
<protein>
    <recommendedName>
        <fullName evidence="13">8-oxo-dGTP diphosphatase</fullName>
        <ecNumber evidence="12">3.6.1.55</ecNumber>
    </recommendedName>
    <alternativeName>
        <fullName evidence="16">7,8-dihydro-8-oxoguanine-triphosphatase</fullName>
    </alternativeName>
    <alternativeName>
        <fullName evidence="15">Mutator protein MutT</fullName>
    </alternativeName>
    <alternativeName>
        <fullName evidence="14">dGTP pyrophosphohydrolase</fullName>
    </alternativeName>
</protein>
<dbReference type="GO" id="GO:0006281">
    <property type="term" value="P:DNA repair"/>
    <property type="evidence" value="ECO:0007669"/>
    <property type="project" value="UniProtKB-KW"/>
</dbReference>
<dbReference type="GO" id="GO:0008413">
    <property type="term" value="F:8-oxo-7,8-dihydroguanosine triphosphate pyrophosphatase activity"/>
    <property type="evidence" value="ECO:0007669"/>
    <property type="project" value="TreeGrafter"/>
</dbReference>
<dbReference type="GO" id="GO:0044715">
    <property type="term" value="F:8-oxo-dGDP phosphatase activity"/>
    <property type="evidence" value="ECO:0007669"/>
    <property type="project" value="TreeGrafter"/>
</dbReference>
<name>A0A6I6JRJ7_9BACT</name>
<evidence type="ECO:0000256" key="3">
    <source>
        <dbReference type="ARBA" id="ARBA00022457"/>
    </source>
</evidence>
<dbReference type="PANTHER" id="PTHR47707">
    <property type="entry name" value="8-OXO-DGTP DIPHOSPHATASE"/>
    <property type="match status" value="1"/>
</dbReference>
<gene>
    <name evidence="18" type="ORF">GM418_08465</name>
</gene>